<keyword evidence="2" id="KW-0472">Membrane</keyword>
<name>A0A1I1HYL0_9ACTN</name>
<accession>A0A1I1HYL0</accession>
<feature type="compositionally biased region" description="Low complexity" evidence="1">
    <location>
        <begin position="127"/>
        <end position="140"/>
    </location>
</feature>
<evidence type="ECO:0000313" key="4">
    <source>
        <dbReference type="Proteomes" id="UP000198832"/>
    </source>
</evidence>
<evidence type="ECO:0000256" key="1">
    <source>
        <dbReference type="SAM" id="MobiDB-lite"/>
    </source>
</evidence>
<keyword evidence="2" id="KW-0812">Transmembrane</keyword>
<dbReference type="AlphaFoldDB" id="A0A1I1HYL0"/>
<dbReference type="STRING" id="574651.SAMN04487968_10561"/>
<keyword evidence="4" id="KW-1185">Reference proteome</keyword>
<dbReference type="RefSeq" id="WP_139230059.1">
    <property type="nucleotide sequence ID" value="NZ_FOLB01000005.1"/>
</dbReference>
<organism evidence="3 4">
    <name type="scientific">Nocardioides terrae</name>
    <dbReference type="NCBI Taxonomy" id="574651"/>
    <lineage>
        <taxon>Bacteria</taxon>
        <taxon>Bacillati</taxon>
        <taxon>Actinomycetota</taxon>
        <taxon>Actinomycetes</taxon>
        <taxon>Propionibacteriales</taxon>
        <taxon>Nocardioidaceae</taxon>
        <taxon>Nocardioides</taxon>
    </lineage>
</organism>
<dbReference type="Proteomes" id="UP000198832">
    <property type="component" value="Unassembled WGS sequence"/>
</dbReference>
<evidence type="ECO:0000256" key="2">
    <source>
        <dbReference type="SAM" id="Phobius"/>
    </source>
</evidence>
<feature type="region of interest" description="Disordered" evidence="1">
    <location>
        <begin position="83"/>
        <end position="140"/>
    </location>
</feature>
<keyword evidence="2" id="KW-1133">Transmembrane helix</keyword>
<sequence>MSQQIPSAPHAPEQPASPYDGPTWAPMTSSEFAAQVAPAAPRRRVRDRMGAFRGRVVRLWLALAVGAACLVVGLGLGVLVGRQVSGSGPADLRQPPGMGTGRLPRQDGGPGGFDGSDPGTQSGGQSGTPSDGQSSSGTSS</sequence>
<feature type="transmembrane region" description="Helical" evidence="2">
    <location>
        <begin position="56"/>
        <end position="80"/>
    </location>
</feature>
<reference evidence="3 4" key="1">
    <citation type="submission" date="2016-10" db="EMBL/GenBank/DDBJ databases">
        <authorList>
            <person name="de Groot N.N."/>
        </authorList>
    </citation>
    <scope>NUCLEOTIDE SEQUENCE [LARGE SCALE GENOMIC DNA]</scope>
    <source>
        <strain evidence="3 4">CGMCC 1.7056</strain>
    </source>
</reference>
<feature type="region of interest" description="Disordered" evidence="1">
    <location>
        <begin position="1"/>
        <end position="26"/>
    </location>
</feature>
<gene>
    <name evidence="3" type="ORF">SAMN04487968_10561</name>
</gene>
<evidence type="ECO:0000313" key="3">
    <source>
        <dbReference type="EMBL" id="SFC28976.1"/>
    </source>
</evidence>
<proteinExistence type="predicted"/>
<dbReference type="EMBL" id="FOLB01000005">
    <property type="protein sequence ID" value="SFC28976.1"/>
    <property type="molecule type" value="Genomic_DNA"/>
</dbReference>
<protein>
    <submittedName>
        <fullName evidence="3">Uncharacterized protein</fullName>
    </submittedName>
</protein>